<feature type="coiled-coil region" evidence="5">
    <location>
        <begin position="95"/>
        <end position="143"/>
    </location>
</feature>
<keyword evidence="2" id="KW-0963">Cytoplasm</keyword>
<evidence type="ECO:0000256" key="1">
    <source>
        <dbReference type="ARBA" id="ARBA00004496"/>
    </source>
</evidence>
<dbReference type="PANTHER" id="PTHR18902:SF24">
    <property type="entry name" value="NUCLEAR MITOTIC APPARATUS PROTEIN 1"/>
    <property type="match status" value="1"/>
</dbReference>
<reference evidence="6" key="2">
    <citation type="submission" date="2025-09" db="UniProtKB">
        <authorList>
            <consortium name="Ensembl"/>
        </authorList>
    </citation>
    <scope>IDENTIFICATION</scope>
</reference>
<organism evidence="6">
    <name type="scientific">Petromyzon marinus</name>
    <name type="common">Sea lamprey</name>
    <dbReference type="NCBI Taxonomy" id="7757"/>
    <lineage>
        <taxon>Eukaryota</taxon>
        <taxon>Metazoa</taxon>
        <taxon>Chordata</taxon>
        <taxon>Craniata</taxon>
        <taxon>Vertebrata</taxon>
        <taxon>Cyclostomata</taxon>
        <taxon>Hyperoartia</taxon>
        <taxon>Petromyzontiformes</taxon>
        <taxon>Petromyzontidae</taxon>
        <taxon>Petromyzon</taxon>
    </lineage>
</organism>
<dbReference type="GO" id="GO:0000132">
    <property type="term" value="P:establishment of mitotic spindle orientation"/>
    <property type="evidence" value="ECO:0007669"/>
    <property type="project" value="TreeGrafter"/>
</dbReference>
<dbReference type="AlphaFoldDB" id="S4RRD4"/>
<dbReference type="PANTHER" id="PTHR18902">
    <property type="entry name" value="NUCLEAR MITOTIC APPARATUS PROTEIN 1-RELATED"/>
    <property type="match status" value="1"/>
</dbReference>
<keyword evidence="3" id="KW-0597">Phosphoprotein</keyword>
<dbReference type="STRING" id="7757.ENSPMAP00000007770"/>
<comment type="subcellular location">
    <subcellularLocation>
        <location evidence="1">Cytoplasm</location>
    </subcellularLocation>
</comment>
<dbReference type="GO" id="GO:0008017">
    <property type="term" value="F:microtubule binding"/>
    <property type="evidence" value="ECO:0007669"/>
    <property type="project" value="TreeGrafter"/>
</dbReference>
<accession>S4RRD4</accession>
<dbReference type="GO" id="GO:0000922">
    <property type="term" value="C:spindle pole"/>
    <property type="evidence" value="ECO:0007669"/>
    <property type="project" value="TreeGrafter"/>
</dbReference>
<feature type="coiled-coil region" evidence="5">
    <location>
        <begin position="289"/>
        <end position="404"/>
    </location>
</feature>
<dbReference type="GO" id="GO:0005737">
    <property type="term" value="C:cytoplasm"/>
    <property type="evidence" value="ECO:0007669"/>
    <property type="project" value="UniProtKB-SubCell"/>
</dbReference>
<keyword evidence="4 5" id="KW-0175">Coiled coil</keyword>
<name>S4RRD4_PETMA</name>
<evidence type="ECO:0000256" key="2">
    <source>
        <dbReference type="ARBA" id="ARBA00022490"/>
    </source>
</evidence>
<protein>
    <submittedName>
        <fullName evidence="6">Uncharacterized protein</fullName>
    </submittedName>
</protein>
<evidence type="ECO:0000256" key="3">
    <source>
        <dbReference type="ARBA" id="ARBA00022553"/>
    </source>
</evidence>
<proteinExistence type="predicted"/>
<sequence>QIQLHEILKFVMDNEESPQLQVNLELLLNVGCVATEETSGRFSSPLSSLPLGHTAGVRFRDLQRIASSSMNNLLSSPGSPSSPMLSFFDQPAVEVRRLKQQLRQEWEQQEKLEGELSSKSQLLKQSEQEVAELRGRVERLVQLTQTRPPSPLPSELAELHEKTQSLLNERRLSVTVKQCQELKKENELMEKRLTQLAEENGELSSKVRESCTHLAECRSLFEESSRSAEQRHAEAEVRIHRLEEALGEALNSKASLEETVRILQGKLGALAEKEASLKEQRNLPPGEVMSEVLQEKNKLNLEKAALKAMEDEININLTSLEEETSGMKARVEQERVLLENEREKIIQSITANQNDTASLQRERIAMQQEVDVREQARDSLQHEVAVLEQKRTTLTASLEQERNRLCELEQ</sequence>
<dbReference type="GO" id="GO:0005813">
    <property type="term" value="C:centrosome"/>
    <property type="evidence" value="ECO:0007669"/>
    <property type="project" value="TreeGrafter"/>
</dbReference>
<dbReference type="Gene3D" id="1.10.287.1490">
    <property type="match status" value="1"/>
</dbReference>
<evidence type="ECO:0000313" key="6">
    <source>
        <dbReference type="Ensembl" id="ENSPMAP00000007770.1"/>
    </source>
</evidence>
<dbReference type="HOGENOM" id="CLU_671843_0_0_1"/>
<evidence type="ECO:0000256" key="5">
    <source>
        <dbReference type="SAM" id="Coils"/>
    </source>
</evidence>
<dbReference type="GeneTree" id="ENSGT00940000166338"/>
<dbReference type="GO" id="GO:0005876">
    <property type="term" value="C:spindle microtubule"/>
    <property type="evidence" value="ECO:0007669"/>
    <property type="project" value="TreeGrafter"/>
</dbReference>
<dbReference type="Ensembl" id="ENSPMAT00000007805.1">
    <property type="protein sequence ID" value="ENSPMAP00000007770.1"/>
    <property type="gene ID" value="ENSPMAG00000007061.1"/>
</dbReference>
<dbReference type="InterPro" id="IPR051841">
    <property type="entry name" value="MT-Golgi_org_protein"/>
</dbReference>
<feature type="coiled-coil region" evidence="5">
    <location>
        <begin position="172"/>
        <end position="259"/>
    </location>
</feature>
<reference evidence="6" key="1">
    <citation type="submission" date="2025-08" db="UniProtKB">
        <authorList>
            <consortium name="Ensembl"/>
        </authorList>
    </citation>
    <scope>IDENTIFICATION</scope>
</reference>
<evidence type="ECO:0000256" key="4">
    <source>
        <dbReference type="ARBA" id="ARBA00023054"/>
    </source>
</evidence>